<name>A0A923N2P4_9FLAO</name>
<keyword evidence="2" id="KW-0012">Acyltransferase</keyword>
<evidence type="ECO:0000313" key="5">
    <source>
        <dbReference type="Proteomes" id="UP000641454"/>
    </source>
</evidence>
<dbReference type="Pfam" id="PF00583">
    <property type="entry name" value="Acetyltransf_1"/>
    <property type="match status" value="1"/>
</dbReference>
<dbReference type="GO" id="GO:0016747">
    <property type="term" value="F:acyltransferase activity, transferring groups other than amino-acyl groups"/>
    <property type="evidence" value="ECO:0007669"/>
    <property type="project" value="InterPro"/>
</dbReference>
<protein>
    <submittedName>
        <fullName evidence="4">GNAT family N-acetyltransferase</fullName>
    </submittedName>
</protein>
<evidence type="ECO:0000313" key="4">
    <source>
        <dbReference type="EMBL" id="MBC5846219.1"/>
    </source>
</evidence>
<dbReference type="CDD" id="cd04301">
    <property type="entry name" value="NAT_SF"/>
    <property type="match status" value="1"/>
</dbReference>
<dbReference type="RefSeq" id="WP_187021658.1">
    <property type="nucleotide sequence ID" value="NZ_JACRUK010000087.1"/>
</dbReference>
<keyword evidence="5" id="KW-1185">Reference proteome</keyword>
<dbReference type="AlphaFoldDB" id="A0A923N2P4"/>
<dbReference type="PROSITE" id="PS51186">
    <property type="entry name" value="GNAT"/>
    <property type="match status" value="1"/>
</dbReference>
<dbReference type="Proteomes" id="UP000641454">
    <property type="component" value="Unassembled WGS sequence"/>
</dbReference>
<accession>A0A923N2P4</accession>
<dbReference type="EMBL" id="JACRUL010000088">
    <property type="protein sequence ID" value="MBC5846219.1"/>
    <property type="molecule type" value="Genomic_DNA"/>
</dbReference>
<proteinExistence type="predicted"/>
<feature type="domain" description="N-acetyltransferase" evidence="3">
    <location>
        <begin position="18"/>
        <end position="157"/>
    </location>
</feature>
<dbReference type="Gene3D" id="3.40.630.30">
    <property type="match status" value="1"/>
</dbReference>
<evidence type="ECO:0000256" key="1">
    <source>
        <dbReference type="ARBA" id="ARBA00022679"/>
    </source>
</evidence>
<evidence type="ECO:0000259" key="3">
    <source>
        <dbReference type="PROSITE" id="PS51186"/>
    </source>
</evidence>
<evidence type="ECO:0000256" key="2">
    <source>
        <dbReference type="ARBA" id="ARBA00023315"/>
    </source>
</evidence>
<keyword evidence="1" id="KW-0808">Transferase</keyword>
<dbReference type="InterPro" id="IPR000182">
    <property type="entry name" value="GNAT_dom"/>
</dbReference>
<comment type="caution">
    <text evidence="4">The sequence shown here is derived from an EMBL/GenBank/DDBJ whole genome shotgun (WGS) entry which is preliminary data.</text>
</comment>
<dbReference type="SUPFAM" id="SSF55729">
    <property type="entry name" value="Acyl-CoA N-acyltransferases (Nat)"/>
    <property type="match status" value="1"/>
</dbReference>
<reference evidence="4 5" key="1">
    <citation type="submission" date="2020-08" db="EMBL/GenBank/DDBJ databases">
        <title>Description of novel Flavobacterium F-392 isolate.</title>
        <authorList>
            <person name="Saticioglu I.B."/>
            <person name="Duman M."/>
            <person name="Altun S."/>
        </authorList>
    </citation>
    <scope>NUCLEOTIDE SEQUENCE [LARGE SCALE GENOMIC DNA]</scope>
    <source>
        <strain evidence="4 5">F-392</strain>
    </source>
</reference>
<sequence length="159" mass="18348">MKPENTVSIIPFSDELKDAIKTLNEEWLLRYFKLEPRDIEVLSNPRKFILDQGGKIYYAQYNNAIVGTVSLIKVSNTDYELSKMAVTDGVQGLGIGKKMIDHCIKEAQAMQLKKLILYSNTKLETAIHLYKKYGFVEVPLENNIYERSDIKMERIIEKV</sequence>
<dbReference type="InterPro" id="IPR016181">
    <property type="entry name" value="Acyl_CoA_acyltransferase"/>
</dbReference>
<dbReference type="PANTHER" id="PTHR43800">
    <property type="entry name" value="PEPTIDYL-LYSINE N-ACETYLTRANSFERASE YJAB"/>
    <property type="match status" value="1"/>
</dbReference>
<dbReference type="PANTHER" id="PTHR43800:SF1">
    <property type="entry name" value="PEPTIDYL-LYSINE N-ACETYLTRANSFERASE YJAB"/>
    <property type="match status" value="1"/>
</dbReference>
<gene>
    <name evidence="4" type="ORF">H8R25_17535</name>
</gene>
<organism evidence="4 5">
    <name type="scientific">Flavobacterium muglaense</name>
    <dbReference type="NCBI Taxonomy" id="2764716"/>
    <lineage>
        <taxon>Bacteria</taxon>
        <taxon>Pseudomonadati</taxon>
        <taxon>Bacteroidota</taxon>
        <taxon>Flavobacteriia</taxon>
        <taxon>Flavobacteriales</taxon>
        <taxon>Flavobacteriaceae</taxon>
        <taxon>Flavobacterium</taxon>
    </lineage>
</organism>